<evidence type="ECO:0000313" key="2">
    <source>
        <dbReference type="EMBL" id="KAF5325974.1"/>
    </source>
</evidence>
<protein>
    <recommendedName>
        <fullName evidence="4">F-box domain-containing protein</fullName>
    </recommendedName>
</protein>
<reference evidence="2 3" key="1">
    <citation type="journal article" date="2020" name="ISME J.">
        <title>Uncovering the hidden diversity of litter-decomposition mechanisms in mushroom-forming fungi.</title>
        <authorList>
            <person name="Floudas D."/>
            <person name="Bentzer J."/>
            <person name="Ahren D."/>
            <person name="Johansson T."/>
            <person name="Persson P."/>
            <person name="Tunlid A."/>
        </authorList>
    </citation>
    <scope>NUCLEOTIDE SEQUENCE [LARGE SCALE GENOMIC DNA]</scope>
    <source>
        <strain evidence="2 3">CBS 175.51</strain>
    </source>
</reference>
<name>A0A8H5BMQ4_9AGAR</name>
<evidence type="ECO:0000256" key="1">
    <source>
        <dbReference type="SAM" id="Phobius"/>
    </source>
</evidence>
<keyword evidence="1" id="KW-1133">Transmembrane helix</keyword>
<sequence>MFLPSWILSVGSPNSRARQEPPPPSSVIQTLPRDLLIEIASLLECRQDVLNFCITSSHVFTHVSAVLYAQVILKSVEQCNITLDMLRTRPGISRHVRELVIRPQARLRKTSFNTLDNAEACSAVAKVAASKSLDALVRFQWDDDELPYHDEMWFALRMGCPQLRYIAASIGSLLPSINNHLYDFTDLKGFSVTLKSGFYECHPDVFIEEDHPITKKLWDMLTRRCPNLEELTIQGSYSVPTDIRCISEGRWPNLRKLTLGDVCIDWFPRSLLPGEKRPFIAFLEAHPRLESLSLSRHTVQPIHLASLDPASLGRVTSFSGTHQQLQALPQIHSAVRRLAFCDSVETREVSATTVANLLRELTKLAELRISFTLHSMYDSGNLLRSLIQSCPRLRHLELTCAHKPSFQLDAFAKTIRGFPKLRSLALTIVRYPGDETLSAGAAFIARSNPRLRRFSLTFIPPVYPVSLPFSLGFLARPLNLLLPLPDRASGSFELRCDEHGLPLNIAGREHSKMVWPWGLGTSCKTRRYVRDLRPPGLASVRRGGVRGFVDLVCERSSAGEEVRMILFCAMLVCFAVWGFVVTGRSRVAQRVVGAGGREVAMVGVPWGL</sequence>
<dbReference type="PANTHER" id="PTHR38926">
    <property type="entry name" value="F-BOX DOMAIN CONTAINING PROTEIN, EXPRESSED"/>
    <property type="match status" value="1"/>
</dbReference>
<comment type="caution">
    <text evidence="2">The sequence shown here is derived from an EMBL/GenBank/DDBJ whole genome shotgun (WGS) entry which is preliminary data.</text>
</comment>
<proteinExistence type="predicted"/>
<organism evidence="2 3">
    <name type="scientific">Ephemerocybe angulata</name>
    <dbReference type="NCBI Taxonomy" id="980116"/>
    <lineage>
        <taxon>Eukaryota</taxon>
        <taxon>Fungi</taxon>
        <taxon>Dikarya</taxon>
        <taxon>Basidiomycota</taxon>
        <taxon>Agaricomycotina</taxon>
        <taxon>Agaricomycetes</taxon>
        <taxon>Agaricomycetidae</taxon>
        <taxon>Agaricales</taxon>
        <taxon>Agaricineae</taxon>
        <taxon>Psathyrellaceae</taxon>
        <taxon>Ephemerocybe</taxon>
    </lineage>
</organism>
<keyword evidence="3" id="KW-1185">Reference proteome</keyword>
<keyword evidence="1" id="KW-0812">Transmembrane</keyword>
<keyword evidence="1" id="KW-0472">Membrane</keyword>
<evidence type="ECO:0008006" key="4">
    <source>
        <dbReference type="Google" id="ProtNLM"/>
    </source>
</evidence>
<gene>
    <name evidence="2" type="ORF">D9611_000446</name>
</gene>
<accession>A0A8H5BMQ4</accession>
<dbReference type="Gene3D" id="3.80.10.10">
    <property type="entry name" value="Ribonuclease Inhibitor"/>
    <property type="match status" value="1"/>
</dbReference>
<dbReference type="PANTHER" id="PTHR38926:SF5">
    <property type="entry name" value="F-BOX AND LEUCINE-RICH REPEAT PROTEIN 6"/>
    <property type="match status" value="1"/>
</dbReference>
<dbReference type="InterPro" id="IPR032675">
    <property type="entry name" value="LRR_dom_sf"/>
</dbReference>
<evidence type="ECO:0000313" key="3">
    <source>
        <dbReference type="Proteomes" id="UP000541558"/>
    </source>
</evidence>
<dbReference type="Proteomes" id="UP000541558">
    <property type="component" value="Unassembled WGS sequence"/>
</dbReference>
<dbReference type="OrthoDB" id="2870744at2759"/>
<dbReference type="EMBL" id="JAACJK010000163">
    <property type="protein sequence ID" value="KAF5325974.1"/>
    <property type="molecule type" value="Genomic_DNA"/>
</dbReference>
<dbReference type="SUPFAM" id="SSF52047">
    <property type="entry name" value="RNI-like"/>
    <property type="match status" value="1"/>
</dbReference>
<feature type="transmembrane region" description="Helical" evidence="1">
    <location>
        <begin position="562"/>
        <end position="581"/>
    </location>
</feature>
<dbReference type="AlphaFoldDB" id="A0A8H5BMQ4"/>